<gene>
    <name evidence="3" type="ORF">OOU_Y34scaffold00496g22</name>
</gene>
<reference evidence="3" key="1">
    <citation type="journal article" date="2012" name="PLoS Genet.">
        <title>Comparative analysis of the genomes of two field isolates of the rice blast fungus Magnaporthe oryzae.</title>
        <authorList>
            <person name="Xue M."/>
            <person name="Yang J."/>
            <person name="Li Z."/>
            <person name="Hu S."/>
            <person name="Yao N."/>
            <person name="Dean R.A."/>
            <person name="Zhao W."/>
            <person name="Shen M."/>
            <person name="Zhang H."/>
            <person name="Li C."/>
            <person name="Liu L."/>
            <person name="Cao L."/>
            <person name="Xu X."/>
            <person name="Xing Y."/>
            <person name="Hsiang T."/>
            <person name="Zhang Z."/>
            <person name="Xu J.R."/>
            <person name="Peng Y.L."/>
        </authorList>
    </citation>
    <scope>NUCLEOTIDE SEQUENCE</scope>
    <source>
        <strain evidence="3">Y34</strain>
    </source>
</reference>
<evidence type="ECO:0008006" key="4">
    <source>
        <dbReference type="Google" id="ProtNLM"/>
    </source>
</evidence>
<feature type="signal peptide" evidence="2">
    <location>
        <begin position="1"/>
        <end position="22"/>
    </location>
</feature>
<evidence type="ECO:0000313" key="3">
    <source>
        <dbReference type="EMBL" id="ELQ39486.1"/>
    </source>
</evidence>
<protein>
    <recommendedName>
        <fullName evidence="4">Secreted protein</fullName>
    </recommendedName>
</protein>
<evidence type="ECO:0000256" key="1">
    <source>
        <dbReference type="SAM" id="MobiDB-lite"/>
    </source>
</evidence>
<name>A0AA97NZZ8_PYRO3</name>
<feature type="region of interest" description="Disordered" evidence="1">
    <location>
        <begin position="61"/>
        <end position="81"/>
    </location>
</feature>
<keyword evidence="2" id="KW-0732">Signal</keyword>
<dbReference type="AlphaFoldDB" id="A0AA97NZZ8"/>
<sequence>MDSHAVSAGGWLACACWLVTFSDPLPRWPALPAFRVRYCTSVHSKQSGHTLLLHVTDSVTPRRSTSDLNTTIVKPGDRTRS</sequence>
<feature type="compositionally biased region" description="Polar residues" evidence="1">
    <location>
        <begin position="61"/>
        <end position="72"/>
    </location>
</feature>
<accession>A0AA97NZZ8</accession>
<dbReference type="EMBL" id="JH793880">
    <property type="protein sequence ID" value="ELQ39486.1"/>
    <property type="molecule type" value="Genomic_DNA"/>
</dbReference>
<evidence type="ECO:0000256" key="2">
    <source>
        <dbReference type="SAM" id="SignalP"/>
    </source>
</evidence>
<dbReference type="Proteomes" id="UP000011086">
    <property type="component" value="Unassembled WGS sequence"/>
</dbReference>
<organism evidence="3">
    <name type="scientific">Pyricularia oryzae (strain Y34)</name>
    <name type="common">Rice blast fungus</name>
    <name type="synonym">Magnaporthe oryzae</name>
    <dbReference type="NCBI Taxonomy" id="1143189"/>
    <lineage>
        <taxon>Eukaryota</taxon>
        <taxon>Fungi</taxon>
        <taxon>Dikarya</taxon>
        <taxon>Ascomycota</taxon>
        <taxon>Pezizomycotina</taxon>
        <taxon>Sordariomycetes</taxon>
        <taxon>Sordariomycetidae</taxon>
        <taxon>Magnaporthales</taxon>
        <taxon>Pyriculariaceae</taxon>
        <taxon>Pyricularia</taxon>
    </lineage>
</organism>
<proteinExistence type="predicted"/>
<feature type="chain" id="PRO_5041736312" description="Secreted protein" evidence="2">
    <location>
        <begin position="23"/>
        <end position="81"/>
    </location>
</feature>